<evidence type="ECO:0000256" key="1">
    <source>
        <dbReference type="SAM" id="SignalP"/>
    </source>
</evidence>
<feature type="chain" id="PRO_5002434531" evidence="1">
    <location>
        <begin position="17"/>
        <end position="34"/>
    </location>
</feature>
<dbReference type="AlphaFoldDB" id="A0A0E9VX56"/>
<evidence type="ECO:0000313" key="2">
    <source>
        <dbReference type="EMBL" id="JAH81828.1"/>
    </source>
</evidence>
<proteinExistence type="predicted"/>
<dbReference type="EMBL" id="GBXM01026749">
    <property type="protein sequence ID" value="JAH81828.1"/>
    <property type="molecule type" value="Transcribed_RNA"/>
</dbReference>
<keyword evidence="1" id="KW-0732">Signal</keyword>
<reference evidence="2" key="2">
    <citation type="journal article" date="2015" name="Fish Shellfish Immunol.">
        <title>Early steps in the European eel (Anguilla anguilla)-Vibrio vulnificus interaction in the gills: Role of the RtxA13 toxin.</title>
        <authorList>
            <person name="Callol A."/>
            <person name="Pajuelo D."/>
            <person name="Ebbesson L."/>
            <person name="Teles M."/>
            <person name="MacKenzie S."/>
            <person name="Amaro C."/>
        </authorList>
    </citation>
    <scope>NUCLEOTIDE SEQUENCE</scope>
</reference>
<organism evidence="2">
    <name type="scientific">Anguilla anguilla</name>
    <name type="common">European freshwater eel</name>
    <name type="synonym">Muraena anguilla</name>
    <dbReference type="NCBI Taxonomy" id="7936"/>
    <lineage>
        <taxon>Eukaryota</taxon>
        <taxon>Metazoa</taxon>
        <taxon>Chordata</taxon>
        <taxon>Craniata</taxon>
        <taxon>Vertebrata</taxon>
        <taxon>Euteleostomi</taxon>
        <taxon>Actinopterygii</taxon>
        <taxon>Neopterygii</taxon>
        <taxon>Teleostei</taxon>
        <taxon>Anguilliformes</taxon>
        <taxon>Anguillidae</taxon>
        <taxon>Anguilla</taxon>
    </lineage>
</organism>
<name>A0A0E9VX56_ANGAN</name>
<feature type="signal peptide" evidence="1">
    <location>
        <begin position="1"/>
        <end position="16"/>
    </location>
</feature>
<sequence length="34" mass="3970">MLLLLVLSLKIAILKRFNCASTIKCWYKKKAFVI</sequence>
<protein>
    <submittedName>
        <fullName evidence="2">Uncharacterized protein</fullName>
    </submittedName>
</protein>
<reference evidence="2" key="1">
    <citation type="submission" date="2014-11" db="EMBL/GenBank/DDBJ databases">
        <authorList>
            <person name="Amaro Gonzalez C."/>
        </authorList>
    </citation>
    <scope>NUCLEOTIDE SEQUENCE</scope>
</reference>
<accession>A0A0E9VX56</accession>